<name>A0A5J5AL92_9ASTE</name>
<sequence length="198" mass="21898">MELSDEVSTVGDSPEMVGREIVSRGKGDQIQLKLNSGTQLLISNSNIEALYNRESSVEVSDGSGLVFDMAQDGPILKAHESAREEVFRGKKRAAKIKLMEEILNIISRERRRAGKSLKGKHNRVIFKGAAAAMSLSVSSEAIQNCNRLLLKEAKAVWEMGNMLGIRYEGTDEEVVSKVAEMEKQDWVRSEELEGNSTV</sequence>
<keyword evidence="2" id="KW-1185">Reference proteome</keyword>
<dbReference type="EMBL" id="CM018043">
    <property type="protein sequence ID" value="KAA8530959.1"/>
    <property type="molecule type" value="Genomic_DNA"/>
</dbReference>
<dbReference type="Proteomes" id="UP000325577">
    <property type="component" value="Linkage Group LG2"/>
</dbReference>
<reference evidence="1 2" key="1">
    <citation type="submission" date="2019-09" db="EMBL/GenBank/DDBJ databases">
        <title>A chromosome-level genome assembly of the Chinese tupelo Nyssa sinensis.</title>
        <authorList>
            <person name="Yang X."/>
            <person name="Kang M."/>
            <person name="Yang Y."/>
            <person name="Xiong H."/>
            <person name="Wang M."/>
            <person name="Zhang Z."/>
            <person name="Wang Z."/>
            <person name="Wu H."/>
            <person name="Ma T."/>
            <person name="Liu J."/>
            <person name="Xi Z."/>
        </authorList>
    </citation>
    <scope>NUCLEOTIDE SEQUENCE [LARGE SCALE GENOMIC DNA]</scope>
    <source>
        <strain evidence="1">J267</strain>
        <tissue evidence="1">Leaf</tissue>
    </source>
</reference>
<accession>A0A5J5AL92</accession>
<organism evidence="1 2">
    <name type="scientific">Nyssa sinensis</name>
    <dbReference type="NCBI Taxonomy" id="561372"/>
    <lineage>
        <taxon>Eukaryota</taxon>
        <taxon>Viridiplantae</taxon>
        <taxon>Streptophyta</taxon>
        <taxon>Embryophyta</taxon>
        <taxon>Tracheophyta</taxon>
        <taxon>Spermatophyta</taxon>
        <taxon>Magnoliopsida</taxon>
        <taxon>eudicotyledons</taxon>
        <taxon>Gunneridae</taxon>
        <taxon>Pentapetalae</taxon>
        <taxon>asterids</taxon>
        <taxon>Cornales</taxon>
        <taxon>Nyssaceae</taxon>
        <taxon>Nyssa</taxon>
    </lineage>
</organism>
<evidence type="ECO:0000313" key="2">
    <source>
        <dbReference type="Proteomes" id="UP000325577"/>
    </source>
</evidence>
<gene>
    <name evidence="1" type="ORF">F0562_005674</name>
</gene>
<dbReference type="OrthoDB" id="1752380at2759"/>
<proteinExistence type="predicted"/>
<protein>
    <submittedName>
        <fullName evidence="1">Uncharacterized protein</fullName>
    </submittedName>
</protein>
<evidence type="ECO:0000313" key="1">
    <source>
        <dbReference type="EMBL" id="KAA8530959.1"/>
    </source>
</evidence>
<dbReference type="AlphaFoldDB" id="A0A5J5AL92"/>